<dbReference type="EMBL" id="JADIMY010000053">
    <property type="protein sequence ID" value="MBO8427406.1"/>
    <property type="molecule type" value="Genomic_DNA"/>
</dbReference>
<name>A0A9D9DHQ7_9BACL</name>
<proteinExistence type="predicted"/>
<keyword evidence="1" id="KW-0812">Transmembrane</keyword>
<evidence type="ECO:0000256" key="1">
    <source>
        <dbReference type="SAM" id="Phobius"/>
    </source>
</evidence>
<reference evidence="2" key="1">
    <citation type="submission" date="2020-10" db="EMBL/GenBank/DDBJ databases">
        <authorList>
            <person name="Gilroy R."/>
        </authorList>
    </citation>
    <scope>NUCLEOTIDE SEQUENCE</scope>
    <source>
        <strain evidence="2">11159</strain>
    </source>
</reference>
<reference evidence="2" key="2">
    <citation type="journal article" date="2021" name="PeerJ">
        <title>Extensive microbial diversity within the chicken gut microbiome revealed by metagenomics and culture.</title>
        <authorList>
            <person name="Gilroy R."/>
            <person name="Ravi A."/>
            <person name="Getino M."/>
            <person name="Pursley I."/>
            <person name="Horton D.L."/>
            <person name="Alikhan N.F."/>
            <person name="Baker D."/>
            <person name="Gharbi K."/>
            <person name="Hall N."/>
            <person name="Watson M."/>
            <person name="Adriaenssens E.M."/>
            <person name="Foster-Nyarko E."/>
            <person name="Jarju S."/>
            <person name="Secka A."/>
            <person name="Antonio M."/>
            <person name="Oren A."/>
            <person name="Chaudhuri R.R."/>
            <person name="La Ragione R."/>
            <person name="Hildebrand F."/>
            <person name="Pallen M.J."/>
        </authorList>
    </citation>
    <scope>NUCLEOTIDE SEQUENCE</scope>
    <source>
        <strain evidence="2">11159</strain>
    </source>
</reference>
<evidence type="ECO:0000313" key="3">
    <source>
        <dbReference type="Proteomes" id="UP000823613"/>
    </source>
</evidence>
<keyword evidence="1" id="KW-0472">Membrane</keyword>
<dbReference type="Proteomes" id="UP000823613">
    <property type="component" value="Unassembled WGS sequence"/>
</dbReference>
<evidence type="ECO:0000313" key="2">
    <source>
        <dbReference type="EMBL" id="MBO8427406.1"/>
    </source>
</evidence>
<protein>
    <submittedName>
        <fullName evidence="2">Uncharacterized protein</fullName>
    </submittedName>
</protein>
<comment type="caution">
    <text evidence="2">The sequence shown here is derived from an EMBL/GenBank/DDBJ whole genome shotgun (WGS) entry which is preliminary data.</text>
</comment>
<keyword evidence="1" id="KW-1133">Transmembrane helix</keyword>
<feature type="transmembrane region" description="Helical" evidence="1">
    <location>
        <begin position="324"/>
        <end position="348"/>
    </location>
</feature>
<accession>A0A9D9DHQ7</accession>
<feature type="transmembrane region" description="Helical" evidence="1">
    <location>
        <begin position="54"/>
        <end position="74"/>
    </location>
</feature>
<organism evidence="2 3">
    <name type="scientific">Candidatus Onthovivens merdipullorum</name>
    <dbReference type="NCBI Taxonomy" id="2840889"/>
    <lineage>
        <taxon>Bacteria</taxon>
        <taxon>Bacillati</taxon>
        <taxon>Bacillota</taxon>
        <taxon>Bacilli</taxon>
        <taxon>Bacillales</taxon>
        <taxon>Candidatus Onthovivens</taxon>
    </lineage>
</organism>
<gene>
    <name evidence="2" type="ORF">IAC58_02460</name>
</gene>
<feature type="transmembrane region" description="Helical" evidence="1">
    <location>
        <begin position="287"/>
        <end position="312"/>
    </location>
</feature>
<sequence>MKGIVNNKPKKKERHILSSIFQYFRTMYSNQACIDRGTGISTLTNEKVGIKKTWYIAVIFFIVAMLMALTPIAVHASQQNASLIAFSTYNHNYDEYIYSATLKTSDYHSVDGDLSNLTLNDNKVSGEFTTNNDFVIDSTGELVEFNYIGYHLSLNSEEEGYVKDFEIFYASDENATKLINDFNLAENTFRYNSATSDVDFESKDAVIDRDCSFIMFSESTFYIYIFNGQNLRGDYLSFTENNVTIESLLSRNVIESDDRNVKVNTVFNNFKSFLDTSYKHNLVRGTWIQVGITVGVNVGITLILGLILFLMTRGKNNPNRIIKWYQCFLIAFYASLCPGLLTLVFGFILSGMEIMLYVLTFGVRVMWMSVRNLRPAYQ</sequence>
<dbReference type="AlphaFoldDB" id="A0A9D9DHQ7"/>